<dbReference type="SUPFAM" id="SSF48208">
    <property type="entry name" value="Six-hairpin glycosidases"/>
    <property type="match status" value="1"/>
</dbReference>
<dbReference type="Gene3D" id="4.10.870.10">
    <property type="entry name" value="Endo-1,4-beta-glucanase f. Domain 3"/>
    <property type="match status" value="1"/>
</dbReference>
<proteinExistence type="evidence at transcript level"/>
<dbReference type="EMBL" id="HM175779">
    <property type="protein sequence ID" value="ADU33284.1"/>
    <property type="molecule type" value="mRNA"/>
</dbReference>
<dbReference type="InterPro" id="IPR012341">
    <property type="entry name" value="6hp_glycosidase-like_sf"/>
</dbReference>
<dbReference type="Gene3D" id="2.170.160.10">
    <property type="entry name" value="Endo-1,4-beta-glucanase f. Domain 2"/>
    <property type="match status" value="1"/>
</dbReference>
<dbReference type="PRINTS" id="PR00844">
    <property type="entry name" value="GLHYDRLASE48"/>
</dbReference>
<evidence type="ECO:0000256" key="4">
    <source>
        <dbReference type="ARBA" id="ARBA00023277"/>
    </source>
</evidence>
<dbReference type="AlphaFoldDB" id="E7CIS2"/>
<dbReference type="InterPro" id="IPR023309">
    <property type="entry name" value="Endo-1-4-beta-glucanase_dom2"/>
</dbReference>
<evidence type="ECO:0000313" key="8">
    <source>
        <dbReference type="EMBL" id="ADU33284.1"/>
    </source>
</evidence>
<sequence length="647" mass="72345">MDRANMGILALTLVVALATQIDAGNVYRERFIQQYNKIHDDANGYFSKEGVPYHAVETLLVEAPDHGHITTSEAYSYYIWLEAMYGGITKDFAPFNKAWQIMEEFIIPVHDSQSTNSAYNPSHPATYAAEFDSPDQYPSLVDSSVPVGQDPIYQELVNAYGTPDIYAMHWLLDVDNIYGFGNTQGNCEGGPYTSGPSFINTFQRGSQESVWKTIPQPCCDSFKYGGPNGFLDLFTKDNSYAKQWKYTVAPDADARAIQAAFWAAQWAQEVGQFSAISDTLSKAAKLGDYLRYALFDKYFKKVGNCVGPWSCQGGYSKDSAHYLLGWYFAWGGSLDTSNPWAWRIGDGAAHFGYQNPLTAYALVNEPSLKPKGASAVTDWQISLDRQLEFYEWLQTSEGAFAGGASNSWNGRYDTPPSELTGNTFHGMFYDWEPVYHDPPSNRWFGMQPWSVDRLAQLYYVTGNSRAKNLLDKWVSWVLSEITFQGNQYSIPATLEWSGVPPNVHVTVTAHTNDVGTASATARTLAFYAAKSGDQNAKNVAKQLLDGMWELYQTDKGVSNSEIADTYNQFSHDVYVPNGWYGQYPNGDVIQAPATFIGLRSWYKKDPAWPKVEAYLNGGSAPEFTFHRFWAQADVALSQGTYGMLFNE</sequence>
<keyword evidence="6" id="KW-0624">Polysaccharide degradation</keyword>
<evidence type="ECO:0000256" key="3">
    <source>
        <dbReference type="ARBA" id="ARBA00023001"/>
    </source>
</evidence>
<name>E7CIS2_CHRTR</name>
<protein>
    <submittedName>
        <fullName evidence="8">Glycoside hydrolase family protein 48</fullName>
    </submittedName>
</protein>
<keyword evidence="3" id="KW-0136">Cellulose degradation</keyword>
<keyword evidence="1 7" id="KW-0732">Signal</keyword>
<evidence type="ECO:0000256" key="7">
    <source>
        <dbReference type="SAM" id="SignalP"/>
    </source>
</evidence>
<accession>E7CIS2</accession>
<feature type="signal peptide" evidence="7">
    <location>
        <begin position="1"/>
        <end position="23"/>
    </location>
</feature>
<gene>
    <name evidence="8" type="primary">GH48-2</name>
</gene>
<keyword evidence="4" id="KW-0119">Carbohydrate metabolism</keyword>
<keyword evidence="5" id="KW-0326">Glycosidase</keyword>
<evidence type="ECO:0000256" key="5">
    <source>
        <dbReference type="ARBA" id="ARBA00023295"/>
    </source>
</evidence>
<reference evidence="8" key="1">
    <citation type="journal article" date="2010" name="PLoS ONE">
        <title>Diversity of beetle genes encoding novel plant cell wall degrading enzymes.</title>
        <authorList>
            <person name="Pauchet Y."/>
            <person name="Wilkinson P."/>
            <person name="Chauhan R."/>
            <person name="Ffrench-Constant R.H."/>
        </authorList>
    </citation>
    <scope>NUCLEOTIDE SEQUENCE</scope>
    <source>
        <tissue evidence="8">Midgut</tissue>
    </source>
</reference>
<keyword evidence="2 8" id="KW-0378">Hydrolase</keyword>
<evidence type="ECO:0000256" key="6">
    <source>
        <dbReference type="ARBA" id="ARBA00023326"/>
    </source>
</evidence>
<dbReference type="InterPro" id="IPR000556">
    <property type="entry name" value="Glyco_hydro_48F"/>
</dbReference>
<dbReference type="GO" id="GO:0030245">
    <property type="term" value="P:cellulose catabolic process"/>
    <property type="evidence" value="ECO:0007669"/>
    <property type="project" value="UniProtKB-KW"/>
</dbReference>
<dbReference type="Pfam" id="PF02011">
    <property type="entry name" value="Glyco_hydro_48"/>
    <property type="match status" value="1"/>
</dbReference>
<evidence type="ECO:0000256" key="1">
    <source>
        <dbReference type="ARBA" id="ARBA00022729"/>
    </source>
</evidence>
<evidence type="ECO:0000256" key="2">
    <source>
        <dbReference type="ARBA" id="ARBA00022801"/>
    </source>
</evidence>
<feature type="chain" id="PRO_5003216333" evidence="7">
    <location>
        <begin position="24"/>
        <end position="647"/>
    </location>
</feature>
<organism evidence="8">
    <name type="scientific">Chrysomela tremula</name>
    <name type="common">Leaf beetle</name>
    <dbReference type="NCBI Taxonomy" id="63687"/>
    <lineage>
        <taxon>Eukaryota</taxon>
        <taxon>Metazoa</taxon>
        <taxon>Ecdysozoa</taxon>
        <taxon>Arthropoda</taxon>
        <taxon>Hexapoda</taxon>
        <taxon>Insecta</taxon>
        <taxon>Pterygota</taxon>
        <taxon>Neoptera</taxon>
        <taxon>Endopterygota</taxon>
        <taxon>Coleoptera</taxon>
        <taxon>Polyphaga</taxon>
        <taxon>Cucujiformia</taxon>
        <taxon>Chrysomeloidea</taxon>
        <taxon>Chrysomelidae</taxon>
        <taxon>Chrysomelinae</taxon>
        <taxon>Chrysomelini</taxon>
        <taxon>Chrysomela</taxon>
    </lineage>
</organism>
<dbReference type="InterPro" id="IPR008928">
    <property type="entry name" value="6-hairpin_glycosidase_sf"/>
</dbReference>
<dbReference type="GO" id="GO:0008810">
    <property type="term" value="F:cellulase activity"/>
    <property type="evidence" value="ECO:0007669"/>
    <property type="project" value="InterPro"/>
</dbReference>
<dbReference type="Gene3D" id="1.50.10.10">
    <property type="match status" value="1"/>
</dbReference>
<dbReference type="InterPro" id="IPR027390">
    <property type="entry name" value="Endoglucanase_F_dom3"/>
</dbReference>